<keyword evidence="1" id="KW-1133">Transmembrane helix</keyword>
<keyword evidence="1" id="KW-0812">Transmembrane</keyword>
<dbReference type="RefSeq" id="WP_317835705.1">
    <property type="nucleotide sequence ID" value="NZ_CP136920.1"/>
</dbReference>
<accession>A0AAQ3LEL8</accession>
<dbReference type="AlphaFoldDB" id="A0AAQ3LEL8"/>
<proteinExistence type="predicted"/>
<protein>
    <submittedName>
        <fullName evidence="2">Uncharacterized protein</fullName>
    </submittedName>
</protein>
<reference evidence="2 3" key="1">
    <citation type="submission" date="2023-10" db="EMBL/GenBank/DDBJ databases">
        <title>Rubellicoccus peritrichatus gen. nov., sp. nov., isolated from an algae of coral reef tank.</title>
        <authorList>
            <person name="Luo J."/>
        </authorList>
    </citation>
    <scope>NUCLEOTIDE SEQUENCE [LARGE SCALE GENOMIC DNA]</scope>
    <source>
        <strain evidence="2 3">CR14</strain>
    </source>
</reference>
<dbReference type="EMBL" id="CP136920">
    <property type="protein sequence ID" value="WOO43164.1"/>
    <property type="molecule type" value="Genomic_DNA"/>
</dbReference>
<name>A0AAQ3LEL8_9BACT</name>
<feature type="transmembrane region" description="Helical" evidence="1">
    <location>
        <begin position="68"/>
        <end position="88"/>
    </location>
</feature>
<keyword evidence="3" id="KW-1185">Reference proteome</keyword>
<feature type="transmembrane region" description="Helical" evidence="1">
    <location>
        <begin position="6"/>
        <end position="25"/>
    </location>
</feature>
<evidence type="ECO:0000313" key="3">
    <source>
        <dbReference type="Proteomes" id="UP001304300"/>
    </source>
</evidence>
<organism evidence="2 3">
    <name type="scientific">Rubellicoccus peritrichatus</name>
    <dbReference type="NCBI Taxonomy" id="3080537"/>
    <lineage>
        <taxon>Bacteria</taxon>
        <taxon>Pseudomonadati</taxon>
        <taxon>Verrucomicrobiota</taxon>
        <taxon>Opitutia</taxon>
        <taxon>Puniceicoccales</taxon>
        <taxon>Cerasicoccaceae</taxon>
        <taxon>Rubellicoccus</taxon>
    </lineage>
</organism>
<evidence type="ECO:0000313" key="2">
    <source>
        <dbReference type="EMBL" id="WOO43164.1"/>
    </source>
</evidence>
<dbReference type="Proteomes" id="UP001304300">
    <property type="component" value="Chromosome"/>
</dbReference>
<evidence type="ECO:0000256" key="1">
    <source>
        <dbReference type="SAM" id="Phobius"/>
    </source>
</evidence>
<gene>
    <name evidence="2" type="ORF">RZN69_08665</name>
</gene>
<dbReference type="KEGG" id="puo:RZN69_08665"/>
<sequence length="155" mass="17324">MGSQLIFALLGIAGRIGGFLITNWLESRENDKERRHEYDLAKLEMESEPFDAGFDNASDHTRWTRRSLALVFAIAAVTVQVFCIYNAGITFPIPVSKDGGFFDWIFGGPSETTLEISLGYIAYKILDIQTMVASFYFTPVGNPKRAAKHLKHTNA</sequence>
<keyword evidence="1" id="KW-0472">Membrane</keyword>